<organism evidence="2 3">
    <name type="scientific">Marilutibacter aestuarii</name>
    <dbReference type="NCBI Taxonomy" id="1706195"/>
    <lineage>
        <taxon>Bacteria</taxon>
        <taxon>Pseudomonadati</taxon>
        <taxon>Pseudomonadota</taxon>
        <taxon>Gammaproteobacteria</taxon>
        <taxon>Lysobacterales</taxon>
        <taxon>Lysobacteraceae</taxon>
        <taxon>Marilutibacter</taxon>
    </lineage>
</organism>
<dbReference type="AlphaFoldDB" id="A0A508AFZ9"/>
<dbReference type="Proteomes" id="UP000318212">
    <property type="component" value="Unassembled WGS sequence"/>
</dbReference>
<comment type="caution">
    <text evidence="2">The sequence shown here is derived from an EMBL/GenBank/DDBJ whole genome shotgun (WGS) entry which is preliminary data.</text>
</comment>
<proteinExistence type="predicted"/>
<evidence type="ECO:0000256" key="1">
    <source>
        <dbReference type="SAM" id="MobiDB-lite"/>
    </source>
</evidence>
<dbReference type="EMBL" id="VICE01000048">
    <property type="protein sequence ID" value="TQD48327.1"/>
    <property type="molecule type" value="Genomic_DNA"/>
</dbReference>
<protein>
    <submittedName>
        <fullName evidence="2">Uncharacterized protein</fullName>
    </submittedName>
</protein>
<accession>A0A508AFZ9</accession>
<keyword evidence="3" id="KW-1185">Reference proteome</keyword>
<evidence type="ECO:0000313" key="3">
    <source>
        <dbReference type="Proteomes" id="UP000318212"/>
    </source>
</evidence>
<feature type="compositionally biased region" description="Basic and acidic residues" evidence="1">
    <location>
        <begin position="43"/>
        <end position="61"/>
    </location>
</feature>
<name>A0A508AFZ9_9GAMM</name>
<gene>
    <name evidence="2" type="ORF">FKV25_05135</name>
</gene>
<feature type="compositionally biased region" description="Pro residues" evidence="1">
    <location>
        <begin position="74"/>
        <end position="83"/>
    </location>
</feature>
<reference evidence="2 3" key="1">
    <citation type="submission" date="2019-06" db="EMBL/GenBank/DDBJ databases">
        <title>Lysobacter alkalisoli sp. nov. isolated from saline soil.</title>
        <authorList>
            <person name="Sun J.-Q."/>
            <person name="Xu L."/>
        </authorList>
    </citation>
    <scope>NUCLEOTIDE SEQUENCE [LARGE SCALE GENOMIC DNA]</scope>
    <source>
        <strain evidence="2 3">JCM 31130</strain>
    </source>
</reference>
<feature type="compositionally biased region" description="Gly residues" evidence="1">
    <location>
        <begin position="131"/>
        <end position="143"/>
    </location>
</feature>
<evidence type="ECO:0000313" key="2">
    <source>
        <dbReference type="EMBL" id="TQD48327.1"/>
    </source>
</evidence>
<sequence length="143" mass="15102">MWSAIAHHAGREWGGVWGRQEPPGALRSPGLRTGYARANLRGEAGEGQRLDPSVRWDDGKLRGAAHSRLASPRIPNPQSPIPNPESRIPNPESRIPNPESGITNYELRITSPPPPKAAPDANGRCAASPGSRGGGRRAGSPGS</sequence>
<feature type="region of interest" description="Disordered" evidence="1">
    <location>
        <begin position="10"/>
        <end position="143"/>
    </location>
</feature>